<reference evidence="1 2" key="1">
    <citation type="submission" date="2023-03" db="EMBL/GenBank/DDBJ databases">
        <title>Draft assemblies of triclosan tolerant bacteria isolated from returned activated sludge.</title>
        <authorList>
            <person name="Van Hamelsveld S."/>
        </authorList>
    </citation>
    <scope>NUCLEOTIDE SEQUENCE [LARGE SCALE GENOMIC DNA]</scope>
    <source>
        <strain evidence="1 2">GW210010_S58</strain>
    </source>
</reference>
<dbReference type="InterPro" id="IPR019587">
    <property type="entry name" value="Polyketide_cyclase/dehydratase"/>
</dbReference>
<dbReference type="RefSeq" id="WP_276266674.1">
    <property type="nucleotide sequence ID" value="NZ_JARJLM010000412.1"/>
</dbReference>
<dbReference type="SUPFAM" id="SSF55961">
    <property type="entry name" value="Bet v1-like"/>
    <property type="match status" value="1"/>
</dbReference>
<evidence type="ECO:0000313" key="2">
    <source>
        <dbReference type="Proteomes" id="UP001216674"/>
    </source>
</evidence>
<gene>
    <name evidence="1" type="ORF">P3W85_24430</name>
</gene>
<keyword evidence="2" id="KW-1185">Reference proteome</keyword>
<accession>A0ABT6ATW9</accession>
<name>A0ABT6ATW9_9BURK</name>
<protein>
    <submittedName>
        <fullName evidence="1">SRPBCC family protein</fullName>
    </submittedName>
</protein>
<dbReference type="Proteomes" id="UP001216674">
    <property type="component" value="Unassembled WGS sequence"/>
</dbReference>
<proteinExistence type="predicted"/>
<comment type="caution">
    <text evidence="1">The sequence shown here is derived from an EMBL/GenBank/DDBJ whole genome shotgun (WGS) entry which is preliminary data.</text>
</comment>
<dbReference type="Pfam" id="PF10604">
    <property type="entry name" value="Polyketide_cyc2"/>
    <property type="match status" value="1"/>
</dbReference>
<evidence type="ECO:0000313" key="1">
    <source>
        <dbReference type="EMBL" id="MDF3836074.1"/>
    </source>
</evidence>
<sequence length="141" mass="15098">MSNPNVWRIEHSIETTASPDAIWRLFSDVSGWVRWNAGIAEIAIDGPFAEGTWFTMTPPGQEPLRCRLVEVREAESFADETCVGDLVVVVAHRIAPHGGGARVTYALEARGPDAAEIGAAIASDFPDVLASLARLAEGRAA</sequence>
<dbReference type="Gene3D" id="3.30.530.20">
    <property type="match status" value="1"/>
</dbReference>
<dbReference type="InterPro" id="IPR023393">
    <property type="entry name" value="START-like_dom_sf"/>
</dbReference>
<organism evidence="1 2">
    <name type="scientific">Cupriavidus basilensis</name>
    <dbReference type="NCBI Taxonomy" id="68895"/>
    <lineage>
        <taxon>Bacteria</taxon>
        <taxon>Pseudomonadati</taxon>
        <taxon>Pseudomonadota</taxon>
        <taxon>Betaproteobacteria</taxon>
        <taxon>Burkholderiales</taxon>
        <taxon>Burkholderiaceae</taxon>
        <taxon>Cupriavidus</taxon>
    </lineage>
</organism>
<dbReference type="EMBL" id="JARJLM010000412">
    <property type="protein sequence ID" value="MDF3836074.1"/>
    <property type="molecule type" value="Genomic_DNA"/>
</dbReference>